<name>A0A5B8IFD3_9VIRU</name>
<dbReference type="InterPro" id="IPR036412">
    <property type="entry name" value="HAD-like_sf"/>
</dbReference>
<organism evidence="1">
    <name type="scientific">Mimiviridae sp. ChoanoV1</name>
    <dbReference type="NCBI Taxonomy" id="2596887"/>
    <lineage>
        <taxon>Viruses</taxon>
        <taxon>Varidnaviria</taxon>
        <taxon>Bamfordvirae</taxon>
        <taxon>Nucleocytoviricota</taxon>
        <taxon>Megaviricetes</taxon>
        <taxon>Imitervirales</taxon>
        <taxon>Schizomimiviridae</taxon>
    </lineage>
</organism>
<evidence type="ECO:0000313" key="1">
    <source>
        <dbReference type="EMBL" id="QDY51647.1"/>
    </source>
</evidence>
<proteinExistence type="predicted"/>
<dbReference type="EMBL" id="MK250085">
    <property type="protein sequence ID" value="QDY51647.1"/>
    <property type="molecule type" value="Genomic_DNA"/>
</dbReference>
<dbReference type="PANTHER" id="PTHR18901:SF38">
    <property type="entry name" value="PSEUDOURIDINE-5'-PHOSPHATASE"/>
    <property type="match status" value="1"/>
</dbReference>
<accession>A0A5B8IFD3</accession>
<protein>
    <recommendedName>
        <fullName evidence="2">Haloacid dehalogenase-like hydrolase</fullName>
    </recommendedName>
</protein>
<dbReference type="InterPro" id="IPR023198">
    <property type="entry name" value="PGP-like_dom2"/>
</dbReference>
<dbReference type="InterPro" id="IPR041492">
    <property type="entry name" value="HAD_2"/>
</dbReference>
<dbReference type="SUPFAM" id="SSF56784">
    <property type="entry name" value="HAD-like"/>
    <property type="match status" value="1"/>
</dbReference>
<dbReference type="Pfam" id="PF13419">
    <property type="entry name" value="HAD_2"/>
    <property type="match status" value="1"/>
</dbReference>
<dbReference type="Gene3D" id="1.10.150.240">
    <property type="entry name" value="Putative phosphatase, domain 2"/>
    <property type="match status" value="1"/>
</dbReference>
<dbReference type="PANTHER" id="PTHR18901">
    <property type="entry name" value="2-DEOXYGLUCOSE-6-PHOSPHATE PHOSPHATASE 2"/>
    <property type="match status" value="1"/>
</dbReference>
<gene>
    <name evidence="1" type="ORF">1_32</name>
</gene>
<dbReference type="InterPro" id="IPR023214">
    <property type="entry name" value="HAD_sf"/>
</dbReference>
<dbReference type="Gene3D" id="3.40.50.1000">
    <property type="entry name" value="HAD superfamily/HAD-like"/>
    <property type="match status" value="1"/>
</dbReference>
<reference evidence="1" key="1">
    <citation type="submission" date="2018-11" db="EMBL/GenBank/DDBJ databases">
        <title>A distinct lineage of giant viruses engineers rhodopsin photosystems in predatory marine eukaryotes.</title>
        <authorList>
            <person name="Needham D.M."/>
            <person name="Yoshizawa S."/>
            <person name="Hosaka T."/>
            <person name="Poirier C."/>
            <person name="Choi C.-J."/>
            <person name="Hehenberger E."/>
            <person name="Irwin N.A.T."/>
            <person name="Wilken S."/>
            <person name="Yung C.-M."/>
            <person name="Bachy C."/>
            <person name="Kurihara R."/>
            <person name="Nakajima Y."/>
            <person name="Kojima K."/>
            <person name="Kimura-Someya T."/>
            <person name="Leonard G."/>
            <person name="Malmstrom R.R."/>
            <person name="Mende D."/>
            <person name="Olson D.K."/>
            <person name="Sudo Y."/>
            <person name="Sudek S."/>
            <person name="Richards T.A."/>
            <person name="DeLong E.F."/>
            <person name="Keeling P.J."/>
            <person name="Santoro A.E."/>
            <person name="Shirouzu M."/>
            <person name="Iwasaki W."/>
            <person name="Worden A.Z."/>
        </authorList>
    </citation>
    <scope>NUCLEOTIDE SEQUENCE</scope>
</reference>
<sequence length="217" mass="25975">MKIDNQTLLLLDFDGTILKTDKFNWECYCIILKKYKKEINYIDFLNCINNGSFEIFLEEKLGLSFKEINDIKNEKFKLMPKQIEITKNLNFIKGIPKFLKNMKLNNIPHCVVTNTADDIIDLYKNKFPELNYIKNWITRKDYKIPKPNSECYQLAIKKYKTSYINKIFGFEDSWVGYLSLKDIDNCYIYIIENECKINEDKFLKENVNIIQNYNIFI</sequence>
<evidence type="ECO:0008006" key="2">
    <source>
        <dbReference type="Google" id="ProtNLM"/>
    </source>
</evidence>